<comment type="caution">
    <text evidence="4">The sequence shown here is derived from an EMBL/GenBank/DDBJ whole genome shotgun (WGS) entry which is preliminary data.</text>
</comment>
<organism evidence="4 5">
    <name type="scientific">Actinocorallia herbida</name>
    <dbReference type="NCBI Taxonomy" id="58109"/>
    <lineage>
        <taxon>Bacteria</taxon>
        <taxon>Bacillati</taxon>
        <taxon>Actinomycetota</taxon>
        <taxon>Actinomycetes</taxon>
        <taxon>Streptosporangiales</taxon>
        <taxon>Thermomonosporaceae</taxon>
        <taxon>Actinocorallia</taxon>
    </lineage>
</organism>
<dbReference type="RefSeq" id="WP_123670112.1">
    <property type="nucleotide sequence ID" value="NZ_RJKE01000001.1"/>
</dbReference>
<sequence length="209" mass="22884">MTKWAERERRHAAAFDVIGARYDEAFPHKEGQLAAGSWLLDRLSPGSHVLDLGCGTGLPSAAQIAAGGHRVTGVDLSAEMVRIAGLNVPEGEFRQDDLRDVTGEFDAVVAFFVLLMLPVPGIPRSLELIHRLLKPGGLFCLSMVEADLEEFPIPFLGQELLVSGLLRDELREAVESAGFEIEEENVLSYAPATTQAVPEIQLFYNCRRV</sequence>
<dbReference type="PANTHER" id="PTHR43861">
    <property type="entry name" value="TRANS-ACONITATE 2-METHYLTRANSFERASE-RELATED"/>
    <property type="match status" value="1"/>
</dbReference>
<evidence type="ECO:0000313" key="4">
    <source>
        <dbReference type="EMBL" id="ROO91263.1"/>
    </source>
</evidence>
<dbReference type="OrthoDB" id="9765084at2"/>
<dbReference type="Pfam" id="PF13649">
    <property type="entry name" value="Methyltransf_25"/>
    <property type="match status" value="1"/>
</dbReference>
<dbReference type="InterPro" id="IPR029063">
    <property type="entry name" value="SAM-dependent_MTases_sf"/>
</dbReference>
<dbReference type="CDD" id="cd02440">
    <property type="entry name" value="AdoMet_MTases"/>
    <property type="match status" value="1"/>
</dbReference>
<keyword evidence="5" id="KW-1185">Reference proteome</keyword>
<keyword evidence="2 4" id="KW-0808">Transferase</keyword>
<dbReference type="InterPro" id="IPR041698">
    <property type="entry name" value="Methyltransf_25"/>
</dbReference>
<dbReference type="Proteomes" id="UP000272400">
    <property type="component" value="Unassembled WGS sequence"/>
</dbReference>
<name>A0A3N1DCL4_9ACTN</name>
<proteinExistence type="predicted"/>
<protein>
    <submittedName>
        <fullName evidence="4">Methyltransferase family protein</fullName>
    </submittedName>
</protein>
<evidence type="ECO:0000313" key="5">
    <source>
        <dbReference type="Proteomes" id="UP000272400"/>
    </source>
</evidence>
<evidence type="ECO:0000259" key="3">
    <source>
        <dbReference type="Pfam" id="PF13649"/>
    </source>
</evidence>
<dbReference type="GO" id="GO:0032259">
    <property type="term" value="P:methylation"/>
    <property type="evidence" value="ECO:0007669"/>
    <property type="project" value="UniProtKB-KW"/>
</dbReference>
<gene>
    <name evidence="4" type="ORF">EDD29_9016</name>
</gene>
<dbReference type="GO" id="GO:0008168">
    <property type="term" value="F:methyltransferase activity"/>
    <property type="evidence" value="ECO:0007669"/>
    <property type="project" value="UniProtKB-KW"/>
</dbReference>
<evidence type="ECO:0000256" key="1">
    <source>
        <dbReference type="ARBA" id="ARBA00022603"/>
    </source>
</evidence>
<accession>A0A3N1DCL4</accession>
<dbReference type="EMBL" id="RJKE01000001">
    <property type="protein sequence ID" value="ROO91263.1"/>
    <property type="molecule type" value="Genomic_DNA"/>
</dbReference>
<dbReference type="PANTHER" id="PTHR43861:SF1">
    <property type="entry name" value="TRANS-ACONITATE 2-METHYLTRANSFERASE"/>
    <property type="match status" value="1"/>
</dbReference>
<dbReference type="AlphaFoldDB" id="A0A3N1DCL4"/>
<evidence type="ECO:0000256" key="2">
    <source>
        <dbReference type="ARBA" id="ARBA00022679"/>
    </source>
</evidence>
<reference evidence="4 5" key="1">
    <citation type="submission" date="2018-11" db="EMBL/GenBank/DDBJ databases">
        <title>Sequencing the genomes of 1000 actinobacteria strains.</title>
        <authorList>
            <person name="Klenk H.-P."/>
        </authorList>
    </citation>
    <scope>NUCLEOTIDE SEQUENCE [LARGE SCALE GENOMIC DNA]</scope>
    <source>
        <strain evidence="4 5">DSM 44254</strain>
    </source>
</reference>
<keyword evidence="1 4" id="KW-0489">Methyltransferase</keyword>
<dbReference type="Gene3D" id="3.40.50.150">
    <property type="entry name" value="Vaccinia Virus protein VP39"/>
    <property type="match status" value="1"/>
</dbReference>
<feature type="domain" description="Methyltransferase" evidence="3">
    <location>
        <begin position="49"/>
        <end position="137"/>
    </location>
</feature>
<dbReference type="SUPFAM" id="SSF53335">
    <property type="entry name" value="S-adenosyl-L-methionine-dependent methyltransferases"/>
    <property type="match status" value="1"/>
</dbReference>